<dbReference type="PANTHER" id="PTHR43649:SF12">
    <property type="entry name" value="DIACETYLCHITOBIOSE BINDING PROTEIN DASA"/>
    <property type="match status" value="1"/>
</dbReference>
<dbReference type="AlphaFoldDB" id="A0A841T9G0"/>
<dbReference type="EMBL" id="JACJVN010000033">
    <property type="protein sequence ID" value="MBB6677592.1"/>
    <property type="molecule type" value="Genomic_DNA"/>
</dbReference>
<sequence>MKRGLTISIVGWFILCLLTACAGGGNGKDKLEKLDPEEQVTLKVMAPDENYFFQTYGSLFISQFPNVDVEVANMQPLFSQGSTQESLQQFVEDNEPDVLLLNADQYEQMAQTGKLFALDSVIVQDKYDLQGIQPSILNLLRTKGNGNLYGLSPTFQSEALFYNIDLFQKYGVEPPRDAMTWEEILALAERFPAEGDKDNRVYGISFSFYTPPVQLALSIARTEGLRFVDADATQVTLTGDGWKRAFQSAADAIRSEAILIPDPSAQAGAVFLQDYYNQDPFLSGKAAMMIDNTYEVQDILGSKRYTANKQPFNWGITTAPVSASARNESVYVTVNDIFAVNAQSPHIRAAWEFIKYITGDDYARVNAKSSPSGELLARTAYIRDSDGVSLEPFYKLAPADPASTGLENTPDSFQMQLVELLSDEMDKLIAGDESVDEALRSLQDKAQAALDQATLEKQAEESAPPKSNE</sequence>
<accession>A0A841T9G0</accession>
<dbReference type="InterPro" id="IPR050490">
    <property type="entry name" value="Bact_solute-bd_prot1"/>
</dbReference>
<feature type="chain" id="PRO_5032434181" evidence="1">
    <location>
        <begin position="23"/>
        <end position="469"/>
    </location>
</feature>
<dbReference type="InterPro" id="IPR006059">
    <property type="entry name" value="SBP"/>
</dbReference>
<name>A0A841T9G0_9BACL</name>
<evidence type="ECO:0000313" key="3">
    <source>
        <dbReference type="Proteomes" id="UP000574133"/>
    </source>
</evidence>
<keyword evidence="3" id="KW-1185">Reference proteome</keyword>
<evidence type="ECO:0000313" key="2">
    <source>
        <dbReference type="EMBL" id="MBB6677592.1"/>
    </source>
</evidence>
<comment type="caution">
    <text evidence="2">The sequence shown here is derived from an EMBL/GenBank/DDBJ whole genome shotgun (WGS) entry which is preliminary data.</text>
</comment>
<protein>
    <submittedName>
        <fullName evidence="2">Extracellular solute-binding protein</fullName>
    </submittedName>
</protein>
<evidence type="ECO:0000256" key="1">
    <source>
        <dbReference type="SAM" id="SignalP"/>
    </source>
</evidence>
<gene>
    <name evidence="2" type="ORF">H4Q31_09670</name>
</gene>
<dbReference type="RefSeq" id="WP_185178868.1">
    <property type="nucleotide sequence ID" value="NZ_CBCSEP010000005.1"/>
</dbReference>
<dbReference type="PROSITE" id="PS51257">
    <property type="entry name" value="PROKAR_LIPOPROTEIN"/>
    <property type="match status" value="1"/>
</dbReference>
<organism evidence="2 3">
    <name type="scientific">Cohnella lubricantis</name>
    <dbReference type="NCBI Taxonomy" id="2163172"/>
    <lineage>
        <taxon>Bacteria</taxon>
        <taxon>Bacillati</taxon>
        <taxon>Bacillota</taxon>
        <taxon>Bacilli</taxon>
        <taxon>Bacillales</taxon>
        <taxon>Paenibacillaceae</taxon>
        <taxon>Cohnella</taxon>
    </lineage>
</organism>
<keyword evidence="1" id="KW-0732">Signal</keyword>
<dbReference type="Proteomes" id="UP000574133">
    <property type="component" value="Unassembled WGS sequence"/>
</dbReference>
<dbReference type="SUPFAM" id="SSF53850">
    <property type="entry name" value="Periplasmic binding protein-like II"/>
    <property type="match status" value="1"/>
</dbReference>
<dbReference type="PANTHER" id="PTHR43649">
    <property type="entry name" value="ARABINOSE-BINDING PROTEIN-RELATED"/>
    <property type="match status" value="1"/>
</dbReference>
<dbReference type="Gene3D" id="3.40.190.10">
    <property type="entry name" value="Periplasmic binding protein-like II"/>
    <property type="match status" value="1"/>
</dbReference>
<proteinExistence type="predicted"/>
<dbReference type="Pfam" id="PF01547">
    <property type="entry name" value="SBP_bac_1"/>
    <property type="match status" value="1"/>
</dbReference>
<reference evidence="2 3" key="1">
    <citation type="submission" date="2020-08" db="EMBL/GenBank/DDBJ databases">
        <title>Cohnella phylogeny.</title>
        <authorList>
            <person name="Dunlap C."/>
        </authorList>
    </citation>
    <scope>NUCLEOTIDE SEQUENCE [LARGE SCALE GENOMIC DNA]</scope>
    <source>
        <strain evidence="2 3">DSM 103658</strain>
    </source>
</reference>
<feature type="signal peptide" evidence="1">
    <location>
        <begin position="1"/>
        <end position="22"/>
    </location>
</feature>